<dbReference type="SUPFAM" id="SSF48350">
    <property type="entry name" value="GTPase activation domain, GAP"/>
    <property type="match status" value="1"/>
</dbReference>
<gene>
    <name evidence="4" type="ORF">EGW08_016194</name>
</gene>
<dbReference type="Pfam" id="PF00620">
    <property type="entry name" value="RhoGAP"/>
    <property type="match status" value="1"/>
</dbReference>
<dbReference type="InterPro" id="IPR008936">
    <property type="entry name" value="Rho_GTPase_activation_prot"/>
</dbReference>
<dbReference type="OrthoDB" id="27680at2759"/>
<dbReference type="SMART" id="SM00324">
    <property type="entry name" value="RhoGAP"/>
    <property type="match status" value="1"/>
</dbReference>
<dbReference type="GO" id="GO:0051056">
    <property type="term" value="P:regulation of small GTPase mediated signal transduction"/>
    <property type="evidence" value="ECO:0007669"/>
    <property type="project" value="TreeGrafter"/>
</dbReference>
<protein>
    <recommendedName>
        <fullName evidence="3">Rho-GAP domain-containing protein</fullName>
    </recommendedName>
</protein>
<dbReference type="GO" id="GO:0005096">
    <property type="term" value="F:GTPase activator activity"/>
    <property type="evidence" value="ECO:0007669"/>
    <property type="project" value="UniProtKB-KW"/>
</dbReference>
<proteinExistence type="predicted"/>
<dbReference type="GO" id="GO:0007165">
    <property type="term" value="P:signal transduction"/>
    <property type="evidence" value="ECO:0007669"/>
    <property type="project" value="InterPro"/>
</dbReference>
<feature type="region of interest" description="Disordered" evidence="2">
    <location>
        <begin position="219"/>
        <end position="253"/>
    </location>
</feature>
<dbReference type="AlphaFoldDB" id="A0A3S0ZEX7"/>
<dbReference type="GO" id="GO:0030833">
    <property type="term" value="P:regulation of actin filament polymerization"/>
    <property type="evidence" value="ECO:0007669"/>
    <property type="project" value="TreeGrafter"/>
</dbReference>
<keyword evidence="1" id="KW-0343">GTPase activation</keyword>
<dbReference type="InterPro" id="IPR000198">
    <property type="entry name" value="RhoGAP_dom"/>
</dbReference>
<dbReference type="InterPro" id="IPR057323">
    <property type="entry name" value="RHG40/28/18_ubiquitin"/>
</dbReference>
<accession>A0A3S0ZEX7</accession>
<dbReference type="GO" id="GO:0005737">
    <property type="term" value="C:cytoplasm"/>
    <property type="evidence" value="ECO:0007669"/>
    <property type="project" value="TreeGrafter"/>
</dbReference>
<comment type="caution">
    <text evidence="4">The sequence shown here is derived from an EMBL/GenBank/DDBJ whole genome shotgun (WGS) entry which is preliminary data.</text>
</comment>
<sequence length="697" mass="78566">MAGSPDKEMEDYWNEFKSIELSEVQSDEDELSKTPDEGEIEAAWLENAGFGFLVNKFQDGRDLSDDELETIAQIASNHLRTYLNKFTHLPTSIYPPTHPPTYLLTHPSTLTTPDGRDLSNDELETITQIASNHLRTYLNKVTHQPTNLPTSIYPPTYLPNYLLTHLPTLTPPDGRDLSDDELETITHSLTRAQAEAVQRRVNILTTTARRRNRVNKTHVRDIFPGQTDGQPQVEPPPTPGPDPHRVDLPAFEPKPDPLGVTLIGDLAQADMGRIRALAHIELTALFDAYNIVYSRPKRRKKVKETGIFGVPLETLVDQDQKRSASSSKVPIVFQAMITFLEKEGLSAEGILRVSGAESRAKQLRHDLEEKFYQGLFSWGDASPHDVATVMKQFLRELTVPLLSYEYLDAFPQISSIPKTLEQLKALNLLILLLPEENRETLKVLLHFLRAIISRSNQNKMGLNNVAMIMAPNLFMGPAPSPAHRHDTPAVDLEAELKKAAGTSAIVKMLVHYQDVLWTVPSAFVAQLRHQYTTEAQRRSKEKLLSRLPWKKDKDRSEIYKKPPPSPDQPEPQDGVIRVQAPHLTKSSALVQLDQFTTAADVVAKFKYDEEETSDSQGHEKENRLGEGPVNDGCVHKEETNGHTFRNPKKAHYASDADHLFEVGGNIAERCLDPRTKMLDLYHVNPLAEWIIRTRLGR</sequence>
<evidence type="ECO:0000313" key="4">
    <source>
        <dbReference type="EMBL" id="RUS76038.1"/>
    </source>
</evidence>
<dbReference type="PANTHER" id="PTHR14963">
    <property type="entry name" value="RHO GTPASE ACTIVATING PROTEIN 18,19-RELATED"/>
    <property type="match status" value="1"/>
</dbReference>
<feature type="region of interest" description="Disordered" evidence="2">
    <location>
        <begin position="553"/>
        <end position="573"/>
    </location>
</feature>
<dbReference type="Gene3D" id="1.10.555.10">
    <property type="entry name" value="Rho GTPase activation protein"/>
    <property type="match status" value="1"/>
</dbReference>
<dbReference type="Proteomes" id="UP000271974">
    <property type="component" value="Unassembled WGS sequence"/>
</dbReference>
<evidence type="ECO:0000313" key="5">
    <source>
        <dbReference type="Proteomes" id="UP000271974"/>
    </source>
</evidence>
<dbReference type="Pfam" id="PF25442">
    <property type="entry name" value="Ubiquitin_RHG40_C"/>
    <property type="match status" value="1"/>
</dbReference>
<feature type="region of interest" description="Disordered" evidence="2">
    <location>
        <begin position="608"/>
        <end position="632"/>
    </location>
</feature>
<evidence type="ECO:0000256" key="1">
    <source>
        <dbReference type="ARBA" id="ARBA00022468"/>
    </source>
</evidence>
<dbReference type="PANTHER" id="PTHR14963:SF1">
    <property type="entry name" value="RHO GTPASE-ACTIVATING PROTEIN CONUNDRUM"/>
    <property type="match status" value="1"/>
</dbReference>
<feature type="domain" description="Rho-GAP" evidence="3">
    <location>
        <begin position="310"/>
        <end position="517"/>
    </location>
</feature>
<evidence type="ECO:0000256" key="2">
    <source>
        <dbReference type="SAM" id="MobiDB-lite"/>
    </source>
</evidence>
<name>A0A3S0ZEX7_ELYCH</name>
<evidence type="ECO:0000259" key="3">
    <source>
        <dbReference type="PROSITE" id="PS50238"/>
    </source>
</evidence>
<dbReference type="EMBL" id="RQTK01000691">
    <property type="protein sequence ID" value="RUS76038.1"/>
    <property type="molecule type" value="Genomic_DNA"/>
</dbReference>
<organism evidence="4 5">
    <name type="scientific">Elysia chlorotica</name>
    <name type="common">Eastern emerald elysia</name>
    <name type="synonym">Sea slug</name>
    <dbReference type="NCBI Taxonomy" id="188477"/>
    <lineage>
        <taxon>Eukaryota</taxon>
        <taxon>Metazoa</taxon>
        <taxon>Spiralia</taxon>
        <taxon>Lophotrochozoa</taxon>
        <taxon>Mollusca</taxon>
        <taxon>Gastropoda</taxon>
        <taxon>Heterobranchia</taxon>
        <taxon>Euthyneura</taxon>
        <taxon>Panpulmonata</taxon>
        <taxon>Sacoglossa</taxon>
        <taxon>Placobranchoidea</taxon>
        <taxon>Plakobranchidae</taxon>
        <taxon>Elysia</taxon>
    </lineage>
</organism>
<keyword evidence="5" id="KW-1185">Reference proteome</keyword>
<reference evidence="4 5" key="1">
    <citation type="submission" date="2019-01" db="EMBL/GenBank/DDBJ databases">
        <title>A draft genome assembly of the solar-powered sea slug Elysia chlorotica.</title>
        <authorList>
            <person name="Cai H."/>
            <person name="Li Q."/>
            <person name="Fang X."/>
            <person name="Li J."/>
            <person name="Curtis N.E."/>
            <person name="Altenburger A."/>
            <person name="Shibata T."/>
            <person name="Feng M."/>
            <person name="Maeda T."/>
            <person name="Schwartz J.A."/>
            <person name="Shigenobu S."/>
            <person name="Lundholm N."/>
            <person name="Nishiyama T."/>
            <person name="Yang H."/>
            <person name="Hasebe M."/>
            <person name="Li S."/>
            <person name="Pierce S.K."/>
            <person name="Wang J."/>
        </authorList>
    </citation>
    <scope>NUCLEOTIDE SEQUENCE [LARGE SCALE GENOMIC DNA]</scope>
    <source>
        <strain evidence="4">EC2010</strain>
        <tissue evidence="4">Whole organism of an adult</tissue>
    </source>
</reference>
<dbReference type="STRING" id="188477.A0A3S0ZEX7"/>
<dbReference type="PROSITE" id="PS50238">
    <property type="entry name" value="RHOGAP"/>
    <property type="match status" value="1"/>
</dbReference>